<evidence type="ECO:0000256" key="1">
    <source>
        <dbReference type="ARBA" id="ARBA00001933"/>
    </source>
</evidence>
<feature type="site" description="Participates in the substrate recognition with KAPA and in a stacking interaction with the adenine ring of SAM" evidence="7">
    <location>
        <position position="21"/>
    </location>
</feature>
<feature type="binding site" evidence="7">
    <location>
        <position position="290"/>
    </location>
    <ligand>
        <name>substrate</name>
    </ligand>
</feature>
<comment type="subunit">
    <text evidence="7">Homodimer.</text>
</comment>
<evidence type="ECO:0000313" key="9">
    <source>
        <dbReference type="Proteomes" id="UP000002007"/>
    </source>
</evidence>
<dbReference type="GO" id="GO:0005737">
    <property type="term" value="C:cytoplasm"/>
    <property type="evidence" value="ECO:0007669"/>
    <property type="project" value="UniProtKB-SubCell"/>
</dbReference>
<dbReference type="AlphaFoldDB" id="A9WL38"/>
<evidence type="ECO:0000256" key="6">
    <source>
        <dbReference type="ARBA" id="ARBA00022898"/>
    </source>
</evidence>
<evidence type="ECO:0000313" key="8">
    <source>
        <dbReference type="EMBL" id="ABY22307.1"/>
    </source>
</evidence>
<comment type="cofactor">
    <cofactor evidence="1 7">
        <name>pyridoxal 5'-phosphate</name>
        <dbReference type="ChEBI" id="CHEBI:597326"/>
    </cofactor>
</comment>
<keyword evidence="6 7" id="KW-0663">Pyridoxal phosphate</keyword>
<keyword evidence="5 7" id="KW-0093">Biotin biosynthesis</keyword>
<feature type="binding site" evidence="7">
    <location>
        <position position="407"/>
    </location>
    <ligand>
        <name>substrate</name>
    </ligand>
</feature>
<evidence type="ECO:0000256" key="3">
    <source>
        <dbReference type="ARBA" id="ARBA00022679"/>
    </source>
</evidence>
<evidence type="ECO:0000256" key="4">
    <source>
        <dbReference type="ARBA" id="ARBA00022691"/>
    </source>
</evidence>
<protein>
    <recommendedName>
        <fullName evidence="7">Adenosylmethionine-8-amino-7-oxononanoate aminotransferase</fullName>
        <ecNumber evidence="7">2.6.1.62</ecNumber>
    </recommendedName>
    <alternativeName>
        <fullName evidence="7">7,8-diamino-pelargonic acid aminotransferase</fullName>
        <shortName evidence="7">DAPA AT</shortName>
        <shortName evidence="7">DAPA aminotransferase</shortName>
    </alternativeName>
    <alternativeName>
        <fullName evidence="7">7,8-diaminononanoate synthase</fullName>
        <shortName evidence="7">DANS</shortName>
    </alternativeName>
    <alternativeName>
        <fullName evidence="7">Diaminopelargonic acid synthase</fullName>
    </alternativeName>
</protein>
<dbReference type="InterPro" id="IPR015421">
    <property type="entry name" value="PyrdxlP-dep_Trfase_major"/>
</dbReference>
<name>A9WL38_RENSM</name>
<dbReference type="HAMAP" id="MF_00834">
    <property type="entry name" value="BioA"/>
    <property type="match status" value="1"/>
</dbReference>
<keyword evidence="7" id="KW-0963">Cytoplasm</keyword>
<comment type="subcellular location">
    <subcellularLocation>
        <location evidence="7">Cytoplasm</location>
    </subcellularLocation>
</comment>
<dbReference type="NCBIfam" id="TIGR00508">
    <property type="entry name" value="bioA"/>
    <property type="match status" value="1"/>
</dbReference>
<keyword evidence="4 7" id="KW-0949">S-adenosyl-L-methionine</keyword>
<evidence type="ECO:0000256" key="7">
    <source>
        <dbReference type="HAMAP-Rule" id="MF_00834"/>
    </source>
</evidence>
<dbReference type="InterPro" id="IPR015422">
    <property type="entry name" value="PyrdxlP-dep_Trfase_small"/>
</dbReference>
<dbReference type="STRING" id="288705.RSal33209_0558"/>
<dbReference type="EC" id="2.6.1.62" evidence="7"/>
<organism evidence="8 9">
    <name type="scientific">Renibacterium salmoninarum (strain ATCC 33209 / DSM 20767 / JCM 11484 / NBRC 15589 / NCIMB 2235)</name>
    <dbReference type="NCBI Taxonomy" id="288705"/>
    <lineage>
        <taxon>Bacteria</taxon>
        <taxon>Bacillati</taxon>
        <taxon>Actinomycetota</taxon>
        <taxon>Actinomycetes</taxon>
        <taxon>Micrococcales</taxon>
        <taxon>Micrococcaceae</taxon>
        <taxon>Renibacterium</taxon>
    </lineage>
</organism>
<keyword evidence="9" id="KW-1185">Reference proteome</keyword>
<feature type="binding site" evidence="7">
    <location>
        <position position="261"/>
    </location>
    <ligand>
        <name>pyridoxal 5'-phosphate</name>
        <dbReference type="ChEBI" id="CHEBI:597326"/>
    </ligand>
</feature>
<dbReference type="Proteomes" id="UP000002007">
    <property type="component" value="Chromosome"/>
</dbReference>
<comment type="similarity">
    <text evidence="7">Belongs to the class-III pyridoxal-phosphate-dependent aminotransferase family. BioA subfamily.</text>
</comment>
<dbReference type="GO" id="GO:0030170">
    <property type="term" value="F:pyridoxal phosphate binding"/>
    <property type="evidence" value="ECO:0007669"/>
    <property type="project" value="UniProtKB-UniRule"/>
</dbReference>
<dbReference type="RefSeq" id="WP_012244011.1">
    <property type="nucleotide sequence ID" value="NC_010168.1"/>
</dbReference>
<dbReference type="Gene3D" id="3.40.640.10">
    <property type="entry name" value="Type I PLP-dependent aspartate aminotransferase-like (Major domain)"/>
    <property type="match status" value="1"/>
</dbReference>
<dbReference type="InterPro" id="IPR049704">
    <property type="entry name" value="Aminotrans_3_PPA_site"/>
</dbReference>
<dbReference type="eggNOG" id="COG0161">
    <property type="taxonomic scope" value="Bacteria"/>
</dbReference>
<reference evidence="9" key="1">
    <citation type="journal article" date="2008" name="J. Bacteriol.">
        <title>Genome sequence of the fish pathogen Renibacterium salmoninarum suggests reductive evolution away from an environmental Arthrobacter ancestor.</title>
        <authorList>
            <person name="Wiens G.D."/>
            <person name="Rockey D.D."/>
            <person name="Wu Z."/>
            <person name="Chang J."/>
            <person name="Levy R."/>
            <person name="Crane S."/>
            <person name="Chen D.S."/>
            <person name="Capri G.R."/>
            <person name="Burnett J.R."/>
            <person name="Sudheesh P.S."/>
            <person name="Schipma M.J."/>
            <person name="Burd H."/>
            <person name="Bhattacharyya A."/>
            <person name="Rhodes L.D."/>
            <person name="Kaul R."/>
            <person name="Strom M.S."/>
        </authorList>
    </citation>
    <scope>NUCLEOTIDE SEQUENCE [LARGE SCALE GENOMIC DNA]</scope>
    <source>
        <strain evidence="9">ATCC 33209 / DSM 20767 / JCM 11484 / NBRC 15589 / NCIMB 2235</strain>
    </source>
</reference>
<dbReference type="PROSITE" id="PS00600">
    <property type="entry name" value="AA_TRANSFER_CLASS_3"/>
    <property type="match status" value="1"/>
</dbReference>
<keyword evidence="2 7" id="KW-0032">Aminotransferase</keyword>
<gene>
    <name evidence="7" type="primary">bioA</name>
    <name evidence="8" type="ordered locus">RSal33209_0558</name>
</gene>
<proteinExistence type="inferred from homology"/>
<dbReference type="InterPro" id="IPR015424">
    <property type="entry name" value="PyrdxlP-dep_Trfase"/>
</dbReference>
<dbReference type="Pfam" id="PF00202">
    <property type="entry name" value="Aminotran_3"/>
    <property type="match status" value="1"/>
</dbReference>
<feature type="binding site" evidence="7">
    <location>
        <begin position="119"/>
        <end position="120"/>
    </location>
    <ligand>
        <name>pyridoxal 5'-phosphate</name>
        <dbReference type="ChEBI" id="CHEBI:597326"/>
    </ligand>
</feature>
<dbReference type="PANTHER" id="PTHR42684">
    <property type="entry name" value="ADENOSYLMETHIONINE-8-AMINO-7-OXONONANOATE AMINOTRANSFERASE"/>
    <property type="match status" value="1"/>
</dbReference>
<dbReference type="HOGENOM" id="CLU_016922_4_3_11"/>
<feature type="binding site" evidence="7">
    <location>
        <position position="152"/>
    </location>
    <ligand>
        <name>substrate</name>
    </ligand>
</feature>
<dbReference type="InterPro" id="IPR005815">
    <property type="entry name" value="BioA"/>
</dbReference>
<comment type="function">
    <text evidence="7">Catalyzes the transfer of the alpha-amino group from S-adenosyl-L-methionine (SAM) to 7-keto-8-aminopelargonic acid (KAPA) to form 7,8-diaminopelargonic acid (DAPA). It is the only aminotransferase known to utilize SAM as an amino donor.</text>
</comment>
<sequence>MPDTSLAGLIDRDRGLLWHPYAPLNGVAPYAVESASGVRLSLRDNNGRSYEAIDAMSSWWRMVHGYRNPVLDRAILAQLAEFSHVMFGGLTHEPAVELAEKLRQMSPEPLQHVFFADSGSVSVEVSLKLALQYQSAQGLPDRQKFLALRGGYHGDTFAAMGVSDPDGSLHTEFPGELAANVFAPRPPAATLHHSQLSADPDELSAWAAEVTELVYRNAHQLAGIIVEPVLQGAGGMFVYDPQCLQLLRELADSTGLLLIFDEIATGFGRTGTLFAAEWAGVLPDVLCLGKALTGGYLSLAATLCSAEIASVLGRSELGALMHGPTFMANPLACAAANASLDLLATKDWQTQVAKIDAQLTSGLVGALELTSVQQIRTLGAVGVLELNVPVDVPAVTRVGLENGVWLRPFRNLVYTMPPYVSSAEDTVQITQAMVAAVAEVHG</sequence>
<dbReference type="EMBL" id="CP000910">
    <property type="protein sequence ID" value="ABY22307.1"/>
    <property type="molecule type" value="Genomic_DNA"/>
</dbReference>
<dbReference type="CDD" id="cd00610">
    <property type="entry name" value="OAT_like"/>
    <property type="match status" value="1"/>
</dbReference>
<dbReference type="InterPro" id="IPR005814">
    <property type="entry name" value="Aminotrans_3"/>
</dbReference>
<comment type="catalytic activity">
    <reaction evidence="7">
        <text>(8S)-8-amino-7-oxononanoate + S-adenosyl-L-methionine = S-adenosyl-4-methylsulfanyl-2-oxobutanoate + (7R,8S)-7,8-diammoniononanoate</text>
        <dbReference type="Rhea" id="RHEA:16861"/>
        <dbReference type="ChEBI" id="CHEBI:16490"/>
        <dbReference type="ChEBI" id="CHEBI:59789"/>
        <dbReference type="ChEBI" id="CHEBI:149468"/>
        <dbReference type="ChEBI" id="CHEBI:149469"/>
        <dbReference type="EC" id="2.6.1.62"/>
    </reaction>
</comment>
<comment type="pathway">
    <text evidence="7">Cofactor biosynthesis; biotin biosynthesis; 7,8-diaminononanoate from 8-amino-7-oxononanoate (SAM route): step 1/1.</text>
</comment>
<evidence type="ECO:0000256" key="5">
    <source>
        <dbReference type="ARBA" id="ARBA00022756"/>
    </source>
</evidence>
<dbReference type="PANTHER" id="PTHR42684:SF17">
    <property type="entry name" value="ADENOSYLMETHIONINE-8-AMINO-7-OXONONANOATE AMINOTRANSFERASE"/>
    <property type="match status" value="1"/>
</dbReference>
<dbReference type="GO" id="GO:0009102">
    <property type="term" value="P:biotin biosynthetic process"/>
    <property type="evidence" value="ECO:0007669"/>
    <property type="project" value="UniProtKB-UniRule"/>
</dbReference>
<feature type="modified residue" description="N6-(pyridoxal phosphate)lysine" evidence="7">
    <location>
        <position position="290"/>
    </location>
</feature>
<dbReference type="GO" id="GO:0004015">
    <property type="term" value="F:adenosylmethionine-8-amino-7-oxononanoate transaminase activity"/>
    <property type="evidence" value="ECO:0007669"/>
    <property type="project" value="UniProtKB-UniRule"/>
</dbReference>
<dbReference type="UniPathway" id="UPA00078">
    <property type="reaction ID" value="UER00160"/>
</dbReference>
<accession>A9WL38</accession>
<dbReference type="SUPFAM" id="SSF53383">
    <property type="entry name" value="PLP-dependent transferases"/>
    <property type="match status" value="1"/>
</dbReference>
<feature type="binding site" evidence="7">
    <location>
        <position position="323"/>
    </location>
    <ligand>
        <name>substrate</name>
    </ligand>
</feature>
<feature type="binding site" evidence="7">
    <location>
        <begin position="324"/>
        <end position="325"/>
    </location>
    <ligand>
        <name>pyridoxal 5'-phosphate</name>
        <dbReference type="ChEBI" id="CHEBI:597326"/>
    </ligand>
</feature>
<evidence type="ECO:0000256" key="2">
    <source>
        <dbReference type="ARBA" id="ARBA00022576"/>
    </source>
</evidence>
<dbReference type="KEGG" id="rsa:RSal33209_0558"/>
<dbReference type="NCBIfam" id="NF004624">
    <property type="entry name" value="PRK05964.1"/>
    <property type="match status" value="1"/>
</dbReference>
<dbReference type="Gene3D" id="3.90.1150.10">
    <property type="entry name" value="Aspartate Aminotransferase, domain 1"/>
    <property type="match status" value="1"/>
</dbReference>
<keyword evidence="3 7" id="KW-0808">Transferase</keyword>
<feature type="binding site" evidence="7">
    <location>
        <position position="59"/>
    </location>
    <ligand>
        <name>substrate</name>
    </ligand>
</feature>